<comment type="caution">
    <text evidence="1">The sequence shown here is derived from an EMBL/GenBank/DDBJ whole genome shotgun (WGS) entry which is preliminary data.</text>
</comment>
<reference evidence="1" key="1">
    <citation type="submission" date="2019-08" db="EMBL/GenBank/DDBJ databases">
        <title>The genome of the North American firefly Photinus pyralis.</title>
        <authorList>
            <consortium name="Photinus pyralis genome working group"/>
            <person name="Fallon T.R."/>
            <person name="Sander Lower S.E."/>
            <person name="Weng J.-K."/>
        </authorList>
    </citation>
    <scope>NUCLEOTIDE SEQUENCE</scope>
    <source>
        <strain evidence="1">TRF0915ILg1</strain>
        <tissue evidence="1">Whole body</tissue>
    </source>
</reference>
<dbReference type="OrthoDB" id="6580874at2759"/>
<evidence type="ECO:0000313" key="1">
    <source>
        <dbReference type="EMBL" id="KAF2890243.1"/>
    </source>
</evidence>
<evidence type="ECO:0008006" key="3">
    <source>
        <dbReference type="Google" id="ProtNLM"/>
    </source>
</evidence>
<proteinExistence type="predicted"/>
<evidence type="ECO:0000313" key="2">
    <source>
        <dbReference type="Proteomes" id="UP000801492"/>
    </source>
</evidence>
<name>A0A8K0CMP4_IGNLU</name>
<gene>
    <name evidence="1" type="ORF">ILUMI_15931</name>
</gene>
<accession>A0A8K0CMP4</accession>
<dbReference type="AlphaFoldDB" id="A0A8K0CMP4"/>
<sequence length="155" mass="17206">MICGATQTAVHQSTVSMSEFVAQTMRDRFFQLQGLSFYRFVAINVGSYGREGDAGIFLKSNIRTQINNSNFNIPLPRSVPGTTVIQPHVILGDEAFSPTTTTMKPYPQNQTIQDKTKAALENDLSPSASVTGRVKYIRRDVKRLGNTDSNLLEYV</sequence>
<keyword evidence="2" id="KW-1185">Reference proteome</keyword>
<dbReference type="EMBL" id="VTPC01056050">
    <property type="protein sequence ID" value="KAF2890243.1"/>
    <property type="molecule type" value="Genomic_DNA"/>
</dbReference>
<protein>
    <recommendedName>
        <fullName evidence="3">DDE Tnp4 domain-containing protein</fullName>
    </recommendedName>
</protein>
<organism evidence="1 2">
    <name type="scientific">Ignelater luminosus</name>
    <name type="common">Cucubano</name>
    <name type="synonym">Pyrophorus luminosus</name>
    <dbReference type="NCBI Taxonomy" id="2038154"/>
    <lineage>
        <taxon>Eukaryota</taxon>
        <taxon>Metazoa</taxon>
        <taxon>Ecdysozoa</taxon>
        <taxon>Arthropoda</taxon>
        <taxon>Hexapoda</taxon>
        <taxon>Insecta</taxon>
        <taxon>Pterygota</taxon>
        <taxon>Neoptera</taxon>
        <taxon>Endopterygota</taxon>
        <taxon>Coleoptera</taxon>
        <taxon>Polyphaga</taxon>
        <taxon>Elateriformia</taxon>
        <taxon>Elateroidea</taxon>
        <taxon>Elateridae</taxon>
        <taxon>Agrypninae</taxon>
        <taxon>Pyrophorini</taxon>
        <taxon>Ignelater</taxon>
    </lineage>
</organism>
<dbReference type="Proteomes" id="UP000801492">
    <property type="component" value="Unassembled WGS sequence"/>
</dbReference>